<feature type="domain" description="ABC3 transporter permease C-terminal" evidence="8">
    <location>
        <begin position="313"/>
        <end position="460"/>
    </location>
</feature>
<sequence length="468" mass="51442">MKTFDLISMCFRNLFRRKMRTVLTVLGVVIGTCAIIVTVSLGLGMTKIQEEALAQMGDLTKIEIYNRGGGGKESPVLDDKTIKQIAQLEGVEIVTPLARADWDAMEFWIGDKFRFSSQVIGIYPEAMEKLGYEMKEGGYLTEGNGKKIPIVLGEKAAYQFYNTKKRDGWVYPYPDANGKIPDPLVNVMKDEITLRLGRSDEEKIKLVEYEVQPQGVLIADYSKGWETEDSVFMPIDEMKRLVSEYKKLNKIKENPNSDKGYQNVVVKTSDIKYVESVESYISETLGFNTNSMESIRKPMQQQIKQQSMVLGGLGLISLVVAAIGITNTMVMSIYERTREIGIMKVLGCEVPNIRTMFLTEAGIIGLMGGIAGTIFSFGISWVINNWETIKMALGMVGDQGGEMGGFGGMMGGMGGMIGGMAGGSKVSLIPPWLVLVAVVFGIFIGLVSGFTPANRAVKISALEAIKHD</sequence>
<dbReference type="EMBL" id="FOCG01000001">
    <property type="protein sequence ID" value="SEM71695.1"/>
    <property type="molecule type" value="Genomic_DNA"/>
</dbReference>
<keyword evidence="3 7" id="KW-0812">Transmembrane</keyword>
<comment type="similarity">
    <text evidence="6">Belongs to the ABC-4 integral membrane protein family.</text>
</comment>
<evidence type="ECO:0000256" key="7">
    <source>
        <dbReference type="SAM" id="Phobius"/>
    </source>
</evidence>
<dbReference type="OrthoDB" id="9770099at2"/>
<evidence type="ECO:0000256" key="4">
    <source>
        <dbReference type="ARBA" id="ARBA00022989"/>
    </source>
</evidence>
<evidence type="ECO:0000313" key="10">
    <source>
        <dbReference type="EMBL" id="SEM71695.1"/>
    </source>
</evidence>
<evidence type="ECO:0000256" key="2">
    <source>
        <dbReference type="ARBA" id="ARBA00022475"/>
    </source>
</evidence>
<evidence type="ECO:0000256" key="5">
    <source>
        <dbReference type="ARBA" id="ARBA00023136"/>
    </source>
</evidence>
<keyword evidence="5 7" id="KW-0472">Membrane</keyword>
<dbReference type="PANTHER" id="PTHR30572">
    <property type="entry name" value="MEMBRANE COMPONENT OF TRANSPORTER-RELATED"/>
    <property type="match status" value="1"/>
</dbReference>
<reference evidence="10 11" key="1">
    <citation type="submission" date="2016-10" db="EMBL/GenBank/DDBJ databases">
        <authorList>
            <person name="de Groot N.N."/>
        </authorList>
    </citation>
    <scope>NUCLEOTIDE SEQUENCE [LARGE SCALE GENOMIC DNA]</scope>
    <source>
        <strain evidence="10 11">CGMCC 1.5070</strain>
    </source>
</reference>
<dbReference type="InterPro" id="IPR050250">
    <property type="entry name" value="Macrolide_Exporter_MacB"/>
</dbReference>
<proteinExistence type="inferred from homology"/>
<feature type="domain" description="MacB-like periplasmic core" evidence="9">
    <location>
        <begin position="21"/>
        <end position="281"/>
    </location>
</feature>
<evidence type="ECO:0000313" key="11">
    <source>
        <dbReference type="Proteomes" id="UP000199158"/>
    </source>
</evidence>
<dbReference type="RefSeq" id="WP_092753035.1">
    <property type="nucleotide sequence ID" value="NZ_FOCG01000001.1"/>
</dbReference>
<evidence type="ECO:0000259" key="9">
    <source>
        <dbReference type="Pfam" id="PF12704"/>
    </source>
</evidence>
<evidence type="ECO:0000256" key="1">
    <source>
        <dbReference type="ARBA" id="ARBA00004651"/>
    </source>
</evidence>
<dbReference type="Proteomes" id="UP000199158">
    <property type="component" value="Unassembled WGS sequence"/>
</dbReference>
<dbReference type="Pfam" id="PF02687">
    <property type="entry name" value="FtsX"/>
    <property type="match status" value="1"/>
</dbReference>
<name>A0A1H8ALR0_9FIRM</name>
<comment type="subcellular location">
    <subcellularLocation>
        <location evidence="1">Cell membrane</location>
        <topology evidence="1">Multi-pass membrane protein</topology>
    </subcellularLocation>
</comment>
<feature type="transmembrane region" description="Helical" evidence="7">
    <location>
        <begin position="308"/>
        <end position="334"/>
    </location>
</feature>
<gene>
    <name evidence="10" type="ORF">SAMN05216180_1421</name>
</gene>
<dbReference type="GO" id="GO:0022857">
    <property type="term" value="F:transmembrane transporter activity"/>
    <property type="evidence" value="ECO:0007669"/>
    <property type="project" value="TreeGrafter"/>
</dbReference>
<evidence type="ECO:0000256" key="3">
    <source>
        <dbReference type="ARBA" id="ARBA00022692"/>
    </source>
</evidence>
<dbReference type="PANTHER" id="PTHR30572:SF4">
    <property type="entry name" value="ABC TRANSPORTER PERMEASE YTRF"/>
    <property type="match status" value="1"/>
</dbReference>
<dbReference type="InterPro" id="IPR003838">
    <property type="entry name" value="ABC3_permease_C"/>
</dbReference>
<dbReference type="GO" id="GO:0005886">
    <property type="term" value="C:plasma membrane"/>
    <property type="evidence" value="ECO:0007669"/>
    <property type="project" value="UniProtKB-SubCell"/>
</dbReference>
<evidence type="ECO:0000256" key="6">
    <source>
        <dbReference type="ARBA" id="ARBA00038076"/>
    </source>
</evidence>
<organism evidence="10 11">
    <name type="scientific">Hydrogenoanaerobacterium saccharovorans</name>
    <dbReference type="NCBI Taxonomy" id="474960"/>
    <lineage>
        <taxon>Bacteria</taxon>
        <taxon>Bacillati</taxon>
        <taxon>Bacillota</taxon>
        <taxon>Clostridia</taxon>
        <taxon>Eubacteriales</taxon>
        <taxon>Oscillospiraceae</taxon>
        <taxon>Hydrogenoanaerobacterium</taxon>
    </lineage>
</organism>
<keyword evidence="2" id="KW-1003">Cell membrane</keyword>
<dbReference type="Pfam" id="PF12704">
    <property type="entry name" value="MacB_PCD"/>
    <property type="match status" value="1"/>
</dbReference>
<feature type="transmembrane region" description="Helical" evidence="7">
    <location>
        <begin position="363"/>
        <end position="383"/>
    </location>
</feature>
<dbReference type="STRING" id="474960.SAMN05216180_1421"/>
<protein>
    <submittedName>
        <fullName evidence="10">ABC-type antimicrobial peptide transport system, permease component</fullName>
    </submittedName>
</protein>
<feature type="transmembrane region" description="Helical" evidence="7">
    <location>
        <begin position="432"/>
        <end position="450"/>
    </location>
</feature>
<dbReference type="AlphaFoldDB" id="A0A1H8ALR0"/>
<feature type="transmembrane region" description="Helical" evidence="7">
    <location>
        <begin position="21"/>
        <end position="45"/>
    </location>
</feature>
<dbReference type="InterPro" id="IPR025857">
    <property type="entry name" value="MacB_PCD"/>
</dbReference>
<keyword evidence="4 7" id="KW-1133">Transmembrane helix</keyword>
<accession>A0A1H8ALR0</accession>
<keyword evidence="11" id="KW-1185">Reference proteome</keyword>
<evidence type="ECO:0000259" key="8">
    <source>
        <dbReference type="Pfam" id="PF02687"/>
    </source>
</evidence>